<dbReference type="InterPro" id="IPR000555">
    <property type="entry name" value="JAMM/MPN+_dom"/>
</dbReference>
<name>A0A8J6P155_9GAMM</name>
<evidence type="ECO:0000259" key="6">
    <source>
        <dbReference type="PROSITE" id="PS50249"/>
    </source>
</evidence>
<keyword evidence="1" id="KW-0645">Protease</keyword>
<dbReference type="Gene3D" id="3.40.140.10">
    <property type="entry name" value="Cytidine Deaminase, domain 2"/>
    <property type="match status" value="1"/>
</dbReference>
<keyword evidence="5" id="KW-0482">Metalloprotease</keyword>
<dbReference type="Proteomes" id="UP000654401">
    <property type="component" value="Unassembled WGS sequence"/>
</dbReference>
<dbReference type="InterPro" id="IPR037518">
    <property type="entry name" value="MPN"/>
</dbReference>
<proteinExistence type="predicted"/>
<keyword evidence="4" id="KW-0862">Zinc</keyword>
<comment type="caution">
    <text evidence="7">The sequence shown here is derived from an EMBL/GenBank/DDBJ whole genome shotgun (WGS) entry which is preliminary data.</text>
</comment>
<evidence type="ECO:0000256" key="5">
    <source>
        <dbReference type="ARBA" id="ARBA00023049"/>
    </source>
</evidence>
<dbReference type="InterPro" id="IPR028090">
    <property type="entry name" value="JAB_dom_prok"/>
</dbReference>
<protein>
    <submittedName>
        <fullName evidence="7">M67 family metallopeptidase</fullName>
    </submittedName>
</protein>
<accession>A0A8J6P155</accession>
<dbReference type="InterPro" id="IPR051929">
    <property type="entry name" value="VirAsm_ModProt"/>
</dbReference>
<dbReference type="AlphaFoldDB" id="A0A8J6P155"/>
<dbReference type="Pfam" id="PF14464">
    <property type="entry name" value="Prok-JAB"/>
    <property type="match status" value="1"/>
</dbReference>
<keyword evidence="2" id="KW-0479">Metal-binding</keyword>
<feature type="domain" description="MPN" evidence="6">
    <location>
        <begin position="3"/>
        <end position="125"/>
    </location>
</feature>
<evidence type="ECO:0000256" key="4">
    <source>
        <dbReference type="ARBA" id="ARBA00022833"/>
    </source>
</evidence>
<dbReference type="GO" id="GO:0006508">
    <property type="term" value="P:proteolysis"/>
    <property type="evidence" value="ECO:0007669"/>
    <property type="project" value="UniProtKB-KW"/>
</dbReference>
<dbReference type="PANTHER" id="PTHR34858:SF1">
    <property type="entry name" value="CYSO-CYSTEINE PEPTIDASE"/>
    <property type="match status" value="1"/>
</dbReference>
<dbReference type="PROSITE" id="PS50249">
    <property type="entry name" value="MPN"/>
    <property type="match status" value="1"/>
</dbReference>
<dbReference type="GO" id="GO:0008270">
    <property type="term" value="F:zinc ion binding"/>
    <property type="evidence" value="ECO:0007669"/>
    <property type="project" value="TreeGrafter"/>
</dbReference>
<evidence type="ECO:0000313" key="8">
    <source>
        <dbReference type="Proteomes" id="UP000654401"/>
    </source>
</evidence>
<evidence type="ECO:0000256" key="3">
    <source>
        <dbReference type="ARBA" id="ARBA00022801"/>
    </source>
</evidence>
<dbReference type="SMART" id="SM00232">
    <property type="entry name" value="JAB_MPN"/>
    <property type="match status" value="1"/>
</dbReference>
<dbReference type="CDD" id="cd08070">
    <property type="entry name" value="MPN_like"/>
    <property type="match status" value="1"/>
</dbReference>
<keyword evidence="3" id="KW-0378">Hydrolase</keyword>
<dbReference type="SUPFAM" id="SSF102712">
    <property type="entry name" value="JAB1/MPN domain"/>
    <property type="match status" value="1"/>
</dbReference>
<dbReference type="EMBL" id="JACNFK010000034">
    <property type="protein sequence ID" value="MBC8520193.1"/>
    <property type="molecule type" value="Genomic_DNA"/>
</dbReference>
<dbReference type="GO" id="GO:0008235">
    <property type="term" value="F:metalloexopeptidase activity"/>
    <property type="evidence" value="ECO:0007669"/>
    <property type="project" value="TreeGrafter"/>
</dbReference>
<gene>
    <name evidence="7" type="ORF">H8D24_07295</name>
</gene>
<evidence type="ECO:0000313" key="7">
    <source>
        <dbReference type="EMBL" id="MBC8520193.1"/>
    </source>
</evidence>
<sequence>MSAQIPRPLAVQLLAEAQNSPEQEVCGLIGGVAVIASKIYPITNVSPDPESRFEMDPIGQITAMRDIRERGTSLWAIYHSHPHSPAKPSRKDLMDAAYPDSLYLVISLNTEGVLEMRGYRMESGDFSEVSLEIV</sequence>
<organism evidence="7 8">
    <name type="scientific">Candidatus Thiopontia autotrophica</name>
    <dbReference type="NCBI Taxonomy" id="2841688"/>
    <lineage>
        <taxon>Bacteria</taxon>
        <taxon>Pseudomonadati</taxon>
        <taxon>Pseudomonadota</taxon>
        <taxon>Gammaproteobacteria</taxon>
        <taxon>Candidatus Thiopontia</taxon>
    </lineage>
</organism>
<evidence type="ECO:0000256" key="1">
    <source>
        <dbReference type="ARBA" id="ARBA00022670"/>
    </source>
</evidence>
<dbReference type="PANTHER" id="PTHR34858">
    <property type="entry name" value="CYSO-CYSTEINE PEPTIDASE"/>
    <property type="match status" value="1"/>
</dbReference>
<reference evidence="7 8" key="1">
    <citation type="submission" date="2020-08" db="EMBL/GenBank/DDBJ databases">
        <title>Bridging the membrane lipid divide: bacteria of the FCB group superphylum have the potential to synthesize archaeal ether lipids.</title>
        <authorList>
            <person name="Villanueva L."/>
            <person name="Von Meijenfeldt F.A.B."/>
            <person name="Westbye A.B."/>
            <person name="Yadav S."/>
            <person name="Hopmans E.C."/>
            <person name="Dutilh B.E."/>
            <person name="Sinninghe Damste J.S."/>
        </authorList>
    </citation>
    <scope>NUCLEOTIDE SEQUENCE [LARGE SCALE GENOMIC DNA]</scope>
    <source>
        <strain evidence="7">NIOZ-UU100</strain>
    </source>
</reference>
<evidence type="ECO:0000256" key="2">
    <source>
        <dbReference type="ARBA" id="ARBA00022723"/>
    </source>
</evidence>